<dbReference type="InterPro" id="IPR046533">
    <property type="entry name" value="DUF6598"/>
</dbReference>
<reference evidence="4" key="1">
    <citation type="submission" date="2024-06" db="EMBL/GenBank/DDBJ databases">
        <authorList>
            <person name="Ryan C."/>
        </authorList>
    </citation>
    <scope>NUCLEOTIDE SEQUENCE [LARGE SCALE GENOMIC DNA]</scope>
</reference>
<organism evidence="3 4">
    <name type="scientific">Urochloa decumbens</name>
    <dbReference type="NCBI Taxonomy" id="240449"/>
    <lineage>
        <taxon>Eukaryota</taxon>
        <taxon>Viridiplantae</taxon>
        <taxon>Streptophyta</taxon>
        <taxon>Embryophyta</taxon>
        <taxon>Tracheophyta</taxon>
        <taxon>Spermatophyta</taxon>
        <taxon>Magnoliopsida</taxon>
        <taxon>Liliopsida</taxon>
        <taxon>Poales</taxon>
        <taxon>Poaceae</taxon>
        <taxon>PACMAD clade</taxon>
        <taxon>Panicoideae</taxon>
        <taxon>Panicodae</taxon>
        <taxon>Paniceae</taxon>
        <taxon>Melinidinae</taxon>
        <taxon>Urochloa</taxon>
    </lineage>
</organism>
<proteinExistence type="predicted"/>
<dbReference type="PANTHER" id="PTHR33065:SF88">
    <property type="entry name" value="OS11G0104220 PROTEIN"/>
    <property type="match status" value="1"/>
</dbReference>
<evidence type="ECO:0000256" key="1">
    <source>
        <dbReference type="SAM" id="MobiDB-lite"/>
    </source>
</evidence>
<feature type="compositionally biased region" description="Polar residues" evidence="1">
    <location>
        <begin position="1"/>
        <end position="10"/>
    </location>
</feature>
<accession>A0ABC8YU34</accession>
<dbReference type="EMBL" id="OZ075127">
    <property type="protein sequence ID" value="CAL4946596.1"/>
    <property type="molecule type" value="Genomic_DNA"/>
</dbReference>
<dbReference type="PANTHER" id="PTHR33065">
    <property type="entry name" value="OS07G0486400 PROTEIN"/>
    <property type="match status" value="1"/>
</dbReference>
<name>A0ABC8YU34_9POAL</name>
<dbReference type="Proteomes" id="UP001497457">
    <property type="component" value="Chromosome 17b"/>
</dbReference>
<sequence length="345" mass="38892">METVGCQQDQANRRRSARDKRTSTTGTRSAVEIHEERKEDEKIVSFRRHWENCYGKVYGCSFEDTTIVPPMCHTFELFSRNAIPDNGFQIFSIKVDQLKKEEGLQWPLQIYGLIAVRDYIDPRRNLLFHCSRDNCQTITEEDPFMLLTGPSRAVVILDPISFEVQLKVKGQTESEDKVLVFDVFTTQHGVSYGGHYWHPPHTYTSYLRGKRSDLVFTFAVLGQSVEATICVEVVHGSWPEETPVRIAASTASIPHADVVLLDSRDARVPINDSGVIMLSRKAVSVELSGELKVEVKVQHFGEVVKACVFAPKKSTTSCKLGITVGWSLFDPITPGTTPEQHLPFF</sequence>
<feature type="domain" description="DUF6598" evidence="2">
    <location>
        <begin position="89"/>
        <end position="318"/>
    </location>
</feature>
<gene>
    <name evidence="3" type="ORF">URODEC1_LOCUS36203</name>
</gene>
<feature type="region of interest" description="Disordered" evidence="1">
    <location>
        <begin position="1"/>
        <end position="29"/>
    </location>
</feature>
<evidence type="ECO:0000313" key="3">
    <source>
        <dbReference type="EMBL" id="CAL4946596.1"/>
    </source>
</evidence>
<dbReference type="Pfam" id="PF20241">
    <property type="entry name" value="DUF6598"/>
    <property type="match status" value="1"/>
</dbReference>
<evidence type="ECO:0000259" key="2">
    <source>
        <dbReference type="Pfam" id="PF20241"/>
    </source>
</evidence>
<keyword evidence="4" id="KW-1185">Reference proteome</keyword>
<evidence type="ECO:0000313" key="4">
    <source>
        <dbReference type="Proteomes" id="UP001497457"/>
    </source>
</evidence>
<dbReference type="AlphaFoldDB" id="A0ABC8YU34"/>
<reference evidence="3 4" key="2">
    <citation type="submission" date="2024-10" db="EMBL/GenBank/DDBJ databases">
        <authorList>
            <person name="Ryan C."/>
        </authorList>
    </citation>
    <scope>NUCLEOTIDE SEQUENCE [LARGE SCALE GENOMIC DNA]</scope>
</reference>
<protein>
    <recommendedName>
        <fullName evidence="2">DUF6598 domain-containing protein</fullName>
    </recommendedName>
</protein>